<dbReference type="OrthoDB" id="7573860at2"/>
<keyword evidence="3" id="KW-1185">Reference proteome</keyword>
<dbReference type="KEGG" id="ery:CP97_12645"/>
<feature type="transmembrane region" description="Helical" evidence="1">
    <location>
        <begin position="108"/>
        <end position="133"/>
    </location>
</feature>
<evidence type="ECO:0000256" key="1">
    <source>
        <dbReference type="SAM" id="Phobius"/>
    </source>
</evidence>
<dbReference type="PATRIC" id="fig|1648404.4.peg.2630"/>
<keyword evidence="1" id="KW-0812">Transmembrane</keyword>
<gene>
    <name evidence="2" type="ORF">CP97_12645</name>
</gene>
<dbReference type="RefSeq" id="WP_048886246.1">
    <property type="nucleotide sequence ID" value="NZ_CP011310.1"/>
</dbReference>
<organism evidence="2 3">
    <name type="scientific">Aurantiacibacter atlanticus</name>
    <dbReference type="NCBI Taxonomy" id="1648404"/>
    <lineage>
        <taxon>Bacteria</taxon>
        <taxon>Pseudomonadati</taxon>
        <taxon>Pseudomonadota</taxon>
        <taxon>Alphaproteobacteria</taxon>
        <taxon>Sphingomonadales</taxon>
        <taxon>Erythrobacteraceae</taxon>
        <taxon>Aurantiacibacter</taxon>
    </lineage>
</organism>
<keyword evidence="1" id="KW-1133">Transmembrane helix</keyword>
<dbReference type="AlphaFoldDB" id="A0A0H4VZV1"/>
<sequence length="190" mass="20035">MAVLPQFWFAVALGIASIVVLRLSWSRPSRSTSLNAVGWSGIVLSVVLASLTYGAWGVAVASLFPMAAALLLLLPSIASQPRWKRKPVDRTTSERLPERPEPVLGRRIASFMIVSPAALLAAVMAALALRVLFLSFGGAEADANVIVLACVPVVWAIFSTALLMMESRGTQAALLAAITVPSVLTSILIG</sequence>
<protein>
    <submittedName>
        <fullName evidence="2">Uncharacterized protein</fullName>
    </submittedName>
</protein>
<reference evidence="3" key="2">
    <citation type="submission" date="2015-04" db="EMBL/GenBank/DDBJ databases">
        <title>The complete genome sequence of Erythrobacter sp. s21-N3.</title>
        <authorList>
            <person name="Zhuang L."/>
            <person name="Liu Y."/>
            <person name="Shao Z."/>
        </authorList>
    </citation>
    <scope>NUCLEOTIDE SEQUENCE [LARGE SCALE GENOMIC DNA]</scope>
    <source>
        <strain evidence="3">s21-N3</strain>
    </source>
</reference>
<dbReference type="EMBL" id="CP011310">
    <property type="protein sequence ID" value="AKQ42703.1"/>
    <property type="molecule type" value="Genomic_DNA"/>
</dbReference>
<dbReference type="STRING" id="1648404.CP97_12645"/>
<feature type="transmembrane region" description="Helical" evidence="1">
    <location>
        <begin position="145"/>
        <end position="165"/>
    </location>
</feature>
<evidence type="ECO:0000313" key="2">
    <source>
        <dbReference type="EMBL" id="AKQ42703.1"/>
    </source>
</evidence>
<evidence type="ECO:0000313" key="3">
    <source>
        <dbReference type="Proteomes" id="UP000059113"/>
    </source>
</evidence>
<proteinExistence type="predicted"/>
<feature type="transmembrane region" description="Helical" evidence="1">
    <location>
        <begin position="172"/>
        <end position="189"/>
    </location>
</feature>
<feature type="transmembrane region" description="Helical" evidence="1">
    <location>
        <begin position="6"/>
        <end position="25"/>
    </location>
</feature>
<dbReference type="Proteomes" id="UP000059113">
    <property type="component" value="Chromosome"/>
</dbReference>
<feature type="transmembrane region" description="Helical" evidence="1">
    <location>
        <begin position="37"/>
        <end position="56"/>
    </location>
</feature>
<reference evidence="2 3" key="1">
    <citation type="journal article" date="2015" name="Int. J. Syst. Evol. Microbiol.">
        <title>Erythrobacter atlanticus sp. nov., a bacterium from ocean sediment able to degrade polycyclic aromatic hydrocarbons.</title>
        <authorList>
            <person name="Zhuang L."/>
            <person name="Liu Y."/>
            <person name="Wang L."/>
            <person name="Wang W."/>
            <person name="Shao Z."/>
        </authorList>
    </citation>
    <scope>NUCLEOTIDE SEQUENCE [LARGE SCALE GENOMIC DNA]</scope>
    <source>
        <strain evidence="3">s21-N3</strain>
    </source>
</reference>
<accession>A0A0H4VZV1</accession>
<feature type="transmembrane region" description="Helical" evidence="1">
    <location>
        <begin position="62"/>
        <end position="78"/>
    </location>
</feature>
<keyword evidence="1" id="KW-0472">Membrane</keyword>
<name>A0A0H4VZV1_9SPHN</name>